<dbReference type="Gene3D" id="3.30.1490.20">
    <property type="entry name" value="ATP-grasp fold, A domain"/>
    <property type="match status" value="1"/>
</dbReference>
<evidence type="ECO:0000256" key="7">
    <source>
        <dbReference type="ARBA" id="ARBA00022840"/>
    </source>
</evidence>
<sequence>MIKLGIVMDPIKDINIKKDSSFAMLLAAQSRGYELFYMEMQDLALLQGEAWAKMRPLKVQEDPTDWYQLGEATDTPLKELDVILMRKDPPFDTEYIYATYMLERAEEAGVLIVNKPQSLRDANEKLFTAWFSQFTPTTLVSRDPQRLRAFHAQHGDVILKPLDGMGGTSIFRVKQDDPNLGVIIETLTDYGQNYAMAQVFIPEITKGDKRILVIDGEPVPYCLARIPKKGETRGNLAAGGSGVAQPLSESDWAIARALGPELKKRGLIFVGLDVIGDKLTEINVTSPTCIKEIEAAFDVNITGMLMNAIEQRLQQKQQG</sequence>
<dbReference type="GO" id="GO:0046872">
    <property type="term" value="F:metal ion binding"/>
    <property type="evidence" value="ECO:0007669"/>
    <property type="project" value="UniProtKB-KW"/>
</dbReference>
<accession>A0A380ABB1</accession>
<dbReference type="SUPFAM" id="SSF56059">
    <property type="entry name" value="Glutathione synthetase ATP-binding domain-like"/>
    <property type="match status" value="1"/>
</dbReference>
<dbReference type="InterPro" id="IPR016185">
    <property type="entry name" value="PreATP-grasp_dom_sf"/>
</dbReference>
<evidence type="ECO:0000256" key="1">
    <source>
        <dbReference type="ARBA" id="ARBA00001936"/>
    </source>
</evidence>
<keyword evidence="7 11" id="KW-0067">ATP-binding</keyword>
<keyword evidence="9" id="KW-0464">Manganese</keyword>
<dbReference type="EMBL" id="AP024613">
    <property type="protein sequence ID" value="BCV46478.1"/>
    <property type="molecule type" value="Genomic_DNA"/>
</dbReference>
<dbReference type="Pfam" id="PF02955">
    <property type="entry name" value="GSH-S_ATP"/>
    <property type="match status" value="1"/>
</dbReference>
<evidence type="ECO:0000256" key="5">
    <source>
        <dbReference type="ARBA" id="ARBA00022723"/>
    </source>
</evidence>
<dbReference type="Proteomes" id="UP000825078">
    <property type="component" value="Chromosome"/>
</dbReference>
<keyword evidence="4 11" id="KW-0317">Glutathione biosynthesis</keyword>
<dbReference type="NCBIfam" id="TIGR01380">
    <property type="entry name" value="glut_syn"/>
    <property type="match status" value="1"/>
</dbReference>
<dbReference type="PANTHER" id="PTHR21621:SF4">
    <property type="entry name" value="GLUTATHIONE SYNTHETASE"/>
    <property type="match status" value="1"/>
</dbReference>
<evidence type="ECO:0000256" key="6">
    <source>
        <dbReference type="ARBA" id="ARBA00022741"/>
    </source>
</evidence>
<dbReference type="FunFam" id="3.30.1490.20:FF:000009">
    <property type="entry name" value="Glutathione synthetase"/>
    <property type="match status" value="1"/>
</dbReference>
<dbReference type="EC" id="6.3.2.3" evidence="11"/>
<dbReference type="NCBIfam" id="NF003573">
    <property type="entry name" value="PRK05246.1"/>
    <property type="match status" value="1"/>
</dbReference>
<comment type="cofactor">
    <cofactor evidence="1">
        <name>Mn(2+)</name>
        <dbReference type="ChEBI" id="CHEBI:29035"/>
    </cofactor>
</comment>
<evidence type="ECO:0000313" key="14">
    <source>
        <dbReference type="EMBL" id="SUI76633.1"/>
    </source>
</evidence>
<dbReference type="InterPro" id="IPR011761">
    <property type="entry name" value="ATP-grasp"/>
</dbReference>
<dbReference type="Proteomes" id="UP000254069">
    <property type="component" value="Unassembled WGS sequence"/>
</dbReference>
<reference evidence="14 15" key="1">
    <citation type="submission" date="2018-06" db="EMBL/GenBank/DDBJ databases">
        <authorList>
            <consortium name="Pathogen Informatics"/>
            <person name="Doyle S."/>
        </authorList>
    </citation>
    <scope>NUCLEOTIDE SEQUENCE [LARGE SCALE GENOMIC DNA]</scope>
    <source>
        <strain evidence="14 15">NCTC10738</strain>
    </source>
</reference>
<dbReference type="GO" id="GO:0005737">
    <property type="term" value="C:cytoplasm"/>
    <property type="evidence" value="ECO:0007669"/>
    <property type="project" value="TreeGrafter"/>
</dbReference>
<dbReference type="Pfam" id="PF02951">
    <property type="entry name" value="GSH-S_N"/>
    <property type="match status" value="1"/>
</dbReference>
<dbReference type="PANTHER" id="PTHR21621">
    <property type="entry name" value="RIBOSOMAL PROTEIN S6 MODIFICATION PROTEIN"/>
    <property type="match status" value="1"/>
</dbReference>
<dbReference type="AlphaFoldDB" id="A0A380ABB1"/>
<dbReference type="UniPathway" id="UPA00142">
    <property type="reaction ID" value="UER00210"/>
</dbReference>
<keyword evidence="5" id="KW-0479">Metal-binding</keyword>
<comment type="similarity">
    <text evidence="11">Belongs to the prokaryotic GSH synthase family.</text>
</comment>
<keyword evidence="3 11" id="KW-0436">Ligase</keyword>
<dbReference type="FunFam" id="3.40.50.20:FF:000009">
    <property type="entry name" value="Glutathione synthetase"/>
    <property type="match status" value="1"/>
</dbReference>
<reference evidence="13" key="2">
    <citation type="submission" date="2021-05" db="EMBL/GenBank/DDBJ databases">
        <title>Molecular characterization for Shewanella algae harboring chromosomal blaOXA-55-like strains isolated from clinical and environment sample.</title>
        <authorList>
            <person name="Ohama Y."/>
            <person name="Aoki K."/>
            <person name="Harada S."/>
            <person name="Moriya K."/>
            <person name="Ishii Y."/>
            <person name="Tateda K."/>
        </authorList>
    </citation>
    <scope>NUCLEOTIDE SEQUENCE</scope>
    <source>
        <strain evidence="13">TUM17379</strain>
    </source>
</reference>
<dbReference type="InterPro" id="IPR006284">
    <property type="entry name" value="Glut_synth_pro"/>
</dbReference>
<dbReference type="PROSITE" id="PS50975">
    <property type="entry name" value="ATP_GRASP"/>
    <property type="match status" value="1"/>
</dbReference>
<evidence type="ECO:0000256" key="8">
    <source>
        <dbReference type="ARBA" id="ARBA00022842"/>
    </source>
</evidence>
<dbReference type="Gene3D" id="3.40.50.20">
    <property type="match status" value="1"/>
</dbReference>
<dbReference type="InterPro" id="IPR004215">
    <property type="entry name" value="GSHS_N"/>
</dbReference>
<comment type="pathway">
    <text evidence="11">Sulfur metabolism; glutathione biosynthesis; glutathione from L-cysteine and L-glutamate: step 2/2.</text>
</comment>
<dbReference type="SUPFAM" id="SSF52440">
    <property type="entry name" value="PreATP-grasp domain"/>
    <property type="match status" value="1"/>
</dbReference>
<dbReference type="InterPro" id="IPR013815">
    <property type="entry name" value="ATP_grasp_subdomain_1"/>
</dbReference>
<dbReference type="EMBL" id="UGYO01000001">
    <property type="protein sequence ID" value="SUI76633.1"/>
    <property type="molecule type" value="Genomic_DNA"/>
</dbReference>
<keyword evidence="6 11" id="KW-0547">Nucleotide-binding</keyword>
<proteinExistence type="inferred from homology"/>
<dbReference type="RefSeq" id="WP_025889743.1">
    <property type="nucleotide sequence ID" value="NZ_AP024609.1"/>
</dbReference>
<dbReference type="GO" id="GO:0004363">
    <property type="term" value="F:glutathione synthase activity"/>
    <property type="evidence" value="ECO:0007669"/>
    <property type="project" value="UniProtKB-UniRule"/>
</dbReference>
<evidence type="ECO:0000256" key="3">
    <source>
        <dbReference type="ARBA" id="ARBA00022598"/>
    </source>
</evidence>
<organism evidence="14 15">
    <name type="scientific">Shewanella algae</name>
    <dbReference type="NCBI Taxonomy" id="38313"/>
    <lineage>
        <taxon>Bacteria</taxon>
        <taxon>Pseudomonadati</taxon>
        <taxon>Pseudomonadota</taxon>
        <taxon>Gammaproteobacteria</taxon>
        <taxon>Alteromonadales</taxon>
        <taxon>Shewanellaceae</taxon>
        <taxon>Shewanella</taxon>
    </lineage>
</organism>
<dbReference type="InterPro" id="IPR004218">
    <property type="entry name" value="GSHS_ATP-bd"/>
</dbReference>
<feature type="domain" description="ATP-grasp" evidence="12">
    <location>
        <begin position="125"/>
        <end position="310"/>
    </location>
</feature>
<evidence type="ECO:0000256" key="2">
    <source>
        <dbReference type="ARBA" id="ARBA00001946"/>
    </source>
</evidence>
<dbReference type="HAMAP" id="MF_00162">
    <property type="entry name" value="GSH_S"/>
    <property type="match status" value="1"/>
</dbReference>
<evidence type="ECO:0000313" key="13">
    <source>
        <dbReference type="EMBL" id="BCV46478.1"/>
    </source>
</evidence>
<comment type="catalytic activity">
    <reaction evidence="10 11">
        <text>gamma-L-glutamyl-L-cysteine + glycine + ATP = glutathione + ADP + phosphate + H(+)</text>
        <dbReference type="Rhea" id="RHEA:13557"/>
        <dbReference type="ChEBI" id="CHEBI:15378"/>
        <dbReference type="ChEBI" id="CHEBI:30616"/>
        <dbReference type="ChEBI" id="CHEBI:43474"/>
        <dbReference type="ChEBI" id="CHEBI:57305"/>
        <dbReference type="ChEBI" id="CHEBI:57925"/>
        <dbReference type="ChEBI" id="CHEBI:58173"/>
        <dbReference type="ChEBI" id="CHEBI:456216"/>
        <dbReference type="EC" id="6.3.2.3"/>
    </reaction>
</comment>
<keyword evidence="8" id="KW-0460">Magnesium</keyword>
<name>A0A380ABB1_9GAMM</name>
<gene>
    <name evidence="11 14" type="primary">gshB</name>
    <name evidence="14" type="ORF">NCTC10738_02451</name>
    <name evidence="13" type="ORF">TUM17379_34960</name>
</gene>
<evidence type="ECO:0000313" key="15">
    <source>
        <dbReference type="Proteomes" id="UP000254069"/>
    </source>
</evidence>
<evidence type="ECO:0000256" key="10">
    <source>
        <dbReference type="ARBA" id="ARBA00050650"/>
    </source>
</evidence>
<dbReference type="Gene3D" id="3.30.470.20">
    <property type="entry name" value="ATP-grasp fold, B domain"/>
    <property type="match status" value="1"/>
</dbReference>
<evidence type="ECO:0000256" key="9">
    <source>
        <dbReference type="ARBA" id="ARBA00023211"/>
    </source>
</evidence>
<keyword evidence="15" id="KW-1185">Reference proteome</keyword>
<dbReference type="GO" id="GO:0005524">
    <property type="term" value="F:ATP binding"/>
    <property type="evidence" value="ECO:0007669"/>
    <property type="project" value="UniProtKB-UniRule"/>
</dbReference>
<protein>
    <recommendedName>
        <fullName evidence="11">Glutathione synthetase</fullName>
        <ecNumber evidence="11">6.3.2.3</ecNumber>
    </recommendedName>
    <alternativeName>
        <fullName evidence="11">GSH synthetase</fullName>
        <shortName evidence="11">GSH-S</shortName>
        <shortName evidence="11">GSHase</shortName>
    </alternativeName>
    <alternativeName>
        <fullName evidence="11">Glutathione synthase</fullName>
    </alternativeName>
</protein>
<evidence type="ECO:0000256" key="4">
    <source>
        <dbReference type="ARBA" id="ARBA00022684"/>
    </source>
</evidence>
<evidence type="ECO:0000256" key="11">
    <source>
        <dbReference type="HAMAP-Rule" id="MF_00162"/>
    </source>
</evidence>
<evidence type="ECO:0000259" key="12">
    <source>
        <dbReference type="PROSITE" id="PS50975"/>
    </source>
</evidence>
<dbReference type="FunFam" id="3.30.470.20:FF:000010">
    <property type="entry name" value="Glutathione synthetase"/>
    <property type="match status" value="1"/>
</dbReference>
<comment type="cofactor">
    <cofactor evidence="2">
        <name>Mg(2+)</name>
        <dbReference type="ChEBI" id="CHEBI:18420"/>
    </cofactor>
</comment>